<comment type="similarity">
    <text evidence="1 2">Belongs to the RNase T2 family.</text>
</comment>
<evidence type="ECO:0000313" key="4">
    <source>
        <dbReference type="Proteomes" id="UP000466966"/>
    </source>
</evidence>
<dbReference type="InterPro" id="IPR018188">
    <property type="entry name" value="RNase_T2_His_AS_1"/>
</dbReference>
<dbReference type="AlphaFoldDB" id="A0A844YVF5"/>
<dbReference type="PANTHER" id="PTHR11240:SF22">
    <property type="entry name" value="RIBONUCLEASE T2"/>
    <property type="match status" value="1"/>
</dbReference>
<dbReference type="GO" id="GO:0033897">
    <property type="term" value="F:ribonuclease T2 activity"/>
    <property type="evidence" value="ECO:0007669"/>
    <property type="project" value="InterPro"/>
</dbReference>
<dbReference type="InterPro" id="IPR036430">
    <property type="entry name" value="RNase_T2-like_sf"/>
</dbReference>
<reference evidence="3 4" key="1">
    <citation type="submission" date="2019-12" db="EMBL/GenBank/DDBJ databases">
        <title>Genomic-based taxomic classification of the family Erythrobacteraceae.</title>
        <authorList>
            <person name="Xu L."/>
        </authorList>
    </citation>
    <scope>NUCLEOTIDE SEQUENCE [LARGE SCALE GENOMIC DNA]</scope>
    <source>
        <strain evidence="3 4">M0322</strain>
    </source>
</reference>
<dbReference type="Pfam" id="PF00445">
    <property type="entry name" value="Ribonuclease_T2"/>
    <property type="match status" value="1"/>
</dbReference>
<evidence type="ECO:0000313" key="3">
    <source>
        <dbReference type="EMBL" id="MXO70454.1"/>
    </source>
</evidence>
<dbReference type="Proteomes" id="UP000466966">
    <property type="component" value="Unassembled WGS sequence"/>
</dbReference>
<dbReference type="PANTHER" id="PTHR11240">
    <property type="entry name" value="RIBONUCLEASE T2"/>
    <property type="match status" value="1"/>
</dbReference>
<dbReference type="Gene3D" id="3.90.730.10">
    <property type="entry name" value="Ribonuclease T2-like"/>
    <property type="match status" value="1"/>
</dbReference>
<dbReference type="PROSITE" id="PS00530">
    <property type="entry name" value="RNASE_T2_1"/>
    <property type="match status" value="1"/>
</dbReference>
<sequence>MPGTAWAQAYQCQAPAAPLSVPPVTMDGPVRQVPVARYTLALSWSPEFCRGRETSARNAFQCSGSGGRFGFILHGLWPEGRGSAYPQWCPTRRTVSPALARQHLCMTPDTWLLAHEWAKHGACMSGTPERYFATARGLWNALRWPDYDRISRQQGLTAGDVRQAFVEANPGFTADQVGLRLNPRGWLTEMRLCYDRRLRPTRCNNWQLGVADETEVRIWRGL</sequence>
<evidence type="ECO:0000256" key="1">
    <source>
        <dbReference type="ARBA" id="ARBA00007469"/>
    </source>
</evidence>
<dbReference type="SUPFAM" id="SSF55895">
    <property type="entry name" value="Ribonuclease Rh-like"/>
    <property type="match status" value="1"/>
</dbReference>
<accession>A0A844YVF5</accession>
<dbReference type="OrthoDB" id="4720638at2"/>
<evidence type="ECO:0000256" key="2">
    <source>
        <dbReference type="RuleBase" id="RU004328"/>
    </source>
</evidence>
<dbReference type="PROSITE" id="PS00531">
    <property type="entry name" value="RNASE_T2_2"/>
    <property type="match status" value="1"/>
</dbReference>
<dbReference type="GO" id="GO:0006401">
    <property type="term" value="P:RNA catabolic process"/>
    <property type="evidence" value="ECO:0007669"/>
    <property type="project" value="UniProtKB-ARBA"/>
</dbReference>
<name>A0A844YVF5_9SPHN</name>
<keyword evidence="4" id="KW-1185">Reference proteome</keyword>
<dbReference type="InterPro" id="IPR033130">
    <property type="entry name" value="RNase_T2_His_AS_2"/>
</dbReference>
<dbReference type="GO" id="GO:0003723">
    <property type="term" value="F:RNA binding"/>
    <property type="evidence" value="ECO:0007669"/>
    <property type="project" value="InterPro"/>
</dbReference>
<dbReference type="InterPro" id="IPR001568">
    <property type="entry name" value="RNase_T2-like"/>
</dbReference>
<gene>
    <name evidence="3" type="ORF">GRI99_02265</name>
</gene>
<protein>
    <submittedName>
        <fullName evidence="3">Ribonuclease T</fullName>
    </submittedName>
</protein>
<proteinExistence type="inferred from homology"/>
<organism evidence="3 4">
    <name type="scientific">Alteraurantiacibacter buctensis</name>
    <dbReference type="NCBI Taxonomy" id="1503981"/>
    <lineage>
        <taxon>Bacteria</taxon>
        <taxon>Pseudomonadati</taxon>
        <taxon>Pseudomonadota</taxon>
        <taxon>Alphaproteobacteria</taxon>
        <taxon>Sphingomonadales</taxon>
        <taxon>Erythrobacteraceae</taxon>
        <taxon>Alteraurantiacibacter</taxon>
    </lineage>
</organism>
<dbReference type="EMBL" id="WTYV01000001">
    <property type="protein sequence ID" value="MXO70454.1"/>
    <property type="molecule type" value="Genomic_DNA"/>
</dbReference>
<comment type="caution">
    <text evidence="3">The sequence shown here is derived from an EMBL/GenBank/DDBJ whole genome shotgun (WGS) entry which is preliminary data.</text>
</comment>